<dbReference type="InterPro" id="IPR005543">
    <property type="entry name" value="PASTA_dom"/>
</dbReference>
<proteinExistence type="predicted"/>
<dbReference type="Gene3D" id="3.30.200.20">
    <property type="entry name" value="Phosphorylase Kinase, domain 1"/>
    <property type="match status" value="1"/>
</dbReference>
<dbReference type="GO" id="GO:0005524">
    <property type="term" value="F:ATP binding"/>
    <property type="evidence" value="ECO:0007669"/>
    <property type="project" value="UniProtKB-UniRule"/>
</dbReference>
<dbReference type="AlphaFoldDB" id="A0A366XYF1"/>
<dbReference type="Gene3D" id="3.30.10.20">
    <property type="match status" value="1"/>
</dbReference>
<dbReference type="SUPFAM" id="SSF56112">
    <property type="entry name" value="Protein kinase-like (PK-like)"/>
    <property type="match status" value="1"/>
</dbReference>
<dbReference type="InterPro" id="IPR011009">
    <property type="entry name" value="Kinase-like_dom_sf"/>
</dbReference>
<dbReference type="InterPro" id="IPR000719">
    <property type="entry name" value="Prot_kinase_dom"/>
</dbReference>
<evidence type="ECO:0000313" key="6">
    <source>
        <dbReference type="Proteomes" id="UP000253314"/>
    </source>
</evidence>
<feature type="domain" description="PASTA" evidence="4">
    <location>
        <begin position="408"/>
        <end position="475"/>
    </location>
</feature>
<dbReference type="CDD" id="cd06577">
    <property type="entry name" value="PASTA_pknB"/>
    <property type="match status" value="1"/>
</dbReference>
<dbReference type="CDD" id="cd14014">
    <property type="entry name" value="STKc_PknB_like"/>
    <property type="match status" value="1"/>
</dbReference>
<dbReference type="SMART" id="SM00740">
    <property type="entry name" value="PASTA"/>
    <property type="match status" value="1"/>
</dbReference>
<comment type="caution">
    <text evidence="5">The sequence shown here is derived from an EMBL/GenBank/DDBJ whole genome shotgun (WGS) entry which is preliminary data.</text>
</comment>
<dbReference type="InterPro" id="IPR053235">
    <property type="entry name" value="Ser_Thr_kinase"/>
</dbReference>
<dbReference type="Gene3D" id="1.10.510.10">
    <property type="entry name" value="Transferase(Phosphotransferase) domain 1"/>
    <property type="match status" value="1"/>
</dbReference>
<sequence length="817" mass="91770">MSEFDHLCMGCMIDKGMEKVCPVCGWEQGTMQESPQHLPPGTILHDKYILGRVLGHGGFGITYLAWDVHLEMKLAIKEYMPRNFATRGSDQATVSIYTWELETHFDHGLNKFLDEAKILAQFSNHPGIVGVRDFFKENGTAYLVMYYLEGIDFKQYLEQQGGTISFETALKIMMPVMDALREVHTYGTLHRDISPDNIYITKEGQIKILDFGAARHAMNDFNTSISVILKPGYAPEEQYRSKGKQGPWTDIYAVAATIYRAIVGKTPPESLDRLEEDIIEPPSVFDVSIPLEAENALMKALSVKAANRFQSIAEFQQAFSLSTKEQLAHAESIRPPSTPLEKKEPTAKKRFPVWLIGVLSIGTLGVITAGILGVILLIGIFNEDIDPVTEESINGTTAVLTQTSNESSSKKLTVPNVLDKTEDDAKTFITNAGFKIGSIHYEENSFIDKGLIINQSMEPETIANKNDTVDLTISKGIELPVDLAIIQTEQLAIINKYWDQGAALYEQNNKEGSLKAYIQARDMAAELVKYNGDFDAQFAEGVLARTVGILKEELGYYSYALQDNIKSVAILNDLAEKDPVFNSNQTELAISYGNLSWTYLLNNYPKEAIDTAEKGLSIDSNQKWMYANLAHGYLLNNQFEKAKQLYLEYKDELFDNGKPFKEFFLEDFTALENAGVTHPHFNEIKQLLNENTSNPTNTTTSNEDEIMITIYANAISFEREDLPGYMSTIAEPDGINKETEQFLQEFFAAYNNIKLEIETIQNIAINGESATVEVLQHLHYDDGSQTYQSTNTLIHTLKMTEDSLFPWKIYDTKVKGE</sequence>
<dbReference type="Gene3D" id="1.25.40.10">
    <property type="entry name" value="Tetratricopeptide repeat domain"/>
    <property type="match status" value="1"/>
</dbReference>
<dbReference type="SUPFAM" id="SSF48452">
    <property type="entry name" value="TPR-like"/>
    <property type="match status" value="1"/>
</dbReference>
<keyword evidence="2" id="KW-0812">Transmembrane</keyword>
<organism evidence="5 6">
    <name type="scientific">Bacillus taeanensis</name>
    <dbReference type="NCBI Taxonomy" id="273032"/>
    <lineage>
        <taxon>Bacteria</taxon>
        <taxon>Bacillati</taxon>
        <taxon>Bacillota</taxon>
        <taxon>Bacilli</taxon>
        <taxon>Bacillales</taxon>
        <taxon>Bacillaceae</taxon>
        <taxon>Bacillus</taxon>
    </lineage>
</organism>
<evidence type="ECO:0000259" key="3">
    <source>
        <dbReference type="PROSITE" id="PS50011"/>
    </source>
</evidence>
<dbReference type="EMBL" id="QOCW01000014">
    <property type="protein sequence ID" value="RBW68951.1"/>
    <property type="molecule type" value="Genomic_DNA"/>
</dbReference>
<evidence type="ECO:0000256" key="1">
    <source>
        <dbReference type="PROSITE-ProRule" id="PRU10141"/>
    </source>
</evidence>
<dbReference type="InterPro" id="IPR017441">
    <property type="entry name" value="Protein_kinase_ATP_BS"/>
</dbReference>
<dbReference type="InterPro" id="IPR011990">
    <property type="entry name" value="TPR-like_helical_dom_sf"/>
</dbReference>
<dbReference type="PROSITE" id="PS50011">
    <property type="entry name" value="PROTEIN_KINASE_DOM"/>
    <property type="match status" value="1"/>
</dbReference>
<accession>A0A366XYF1</accession>
<dbReference type="GO" id="GO:0005737">
    <property type="term" value="C:cytoplasm"/>
    <property type="evidence" value="ECO:0007669"/>
    <property type="project" value="TreeGrafter"/>
</dbReference>
<keyword evidence="6" id="KW-1185">Reference proteome</keyword>
<feature type="transmembrane region" description="Helical" evidence="2">
    <location>
        <begin position="353"/>
        <end position="381"/>
    </location>
</feature>
<keyword evidence="2" id="KW-1133">Transmembrane helix</keyword>
<dbReference type="Proteomes" id="UP000253314">
    <property type="component" value="Unassembled WGS sequence"/>
</dbReference>
<dbReference type="PANTHER" id="PTHR24361">
    <property type="entry name" value="MITOGEN-ACTIVATED KINASE KINASE KINASE"/>
    <property type="match status" value="1"/>
</dbReference>
<dbReference type="PROSITE" id="PS00107">
    <property type="entry name" value="PROTEIN_KINASE_ATP"/>
    <property type="match status" value="1"/>
</dbReference>
<dbReference type="Pfam" id="PF00069">
    <property type="entry name" value="Pkinase"/>
    <property type="match status" value="1"/>
</dbReference>
<dbReference type="PROSITE" id="PS51178">
    <property type="entry name" value="PASTA"/>
    <property type="match status" value="1"/>
</dbReference>
<keyword evidence="1" id="KW-0547">Nucleotide-binding</keyword>
<dbReference type="OrthoDB" id="9762169at2"/>
<feature type="binding site" evidence="1">
    <location>
        <position position="77"/>
    </location>
    <ligand>
        <name>ATP</name>
        <dbReference type="ChEBI" id="CHEBI:30616"/>
    </ligand>
</feature>
<dbReference type="RefSeq" id="WP_113806600.1">
    <property type="nucleotide sequence ID" value="NZ_QOCW01000014.1"/>
</dbReference>
<evidence type="ECO:0008006" key="7">
    <source>
        <dbReference type="Google" id="ProtNLM"/>
    </source>
</evidence>
<evidence type="ECO:0000313" key="5">
    <source>
        <dbReference type="EMBL" id="RBW68951.1"/>
    </source>
</evidence>
<keyword evidence="2" id="KW-0472">Membrane</keyword>
<evidence type="ECO:0000259" key="4">
    <source>
        <dbReference type="PROSITE" id="PS51178"/>
    </source>
</evidence>
<protein>
    <recommendedName>
        <fullName evidence="7">Serine/threonine protein kinase</fullName>
    </recommendedName>
</protein>
<dbReference type="Pfam" id="PF03793">
    <property type="entry name" value="PASTA"/>
    <property type="match status" value="1"/>
</dbReference>
<gene>
    <name evidence="5" type="ORF">DS031_13495</name>
</gene>
<evidence type="ECO:0000256" key="2">
    <source>
        <dbReference type="SAM" id="Phobius"/>
    </source>
</evidence>
<keyword evidence="1" id="KW-0067">ATP-binding</keyword>
<dbReference type="GO" id="GO:0004674">
    <property type="term" value="F:protein serine/threonine kinase activity"/>
    <property type="evidence" value="ECO:0007669"/>
    <property type="project" value="TreeGrafter"/>
</dbReference>
<feature type="domain" description="Protein kinase" evidence="3">
    <location>
        <begin position="48"/>
        <end position="320"/>
    </location>
</feature>
<name>A0A366XYF1_9BACI</name>
<reference evidence="5 6" key="1">
    <citation type="submission" date="2018-07" db="EMBL/GenBank/DDBJ databases">
        <title>Lottiidibacillus patelloidae gen. nov., sp. nov., isolated from the intestinal tract of a marine limpet and the reclassification of B. taeanensis BH030017T, B. algicola KMM 3737T and B. hwajinpoensis SW-72T as genus Lottiidibacillus.</title>
        <authorList>
            <person name="Liu R."/>
            <person name="Huang Z."/>
        </authorList>
    </citation>
    <scope>NUCLEOTIDE SEQUENCE [LARGE SCALE GENOMIC DNA]</scope>
    <source>
        <strain evidence="5 6">BH030017</strain>
    </source>
</reference>